<dbReference type="SUPFAM" id="SSF52540">
    <property type="entry name" value="P-loop containing nucleoside triphosphate hydrolases"/>
    <property type="match status" value="1"/>
</dbReference>
<sequence length="109" mass="11642">MQKNSDIALAKRPDQASVPVIVIGGVLGAGKTTLLNCVLSENQRHSATNAGQQWKANREIGKLEKRADHPENYAVGAIEFAAGCVEEADLATLEAIETRLEAEDAKLDS</sequence>
<feature type="domain" description="CobW/HypB/UreG nucleotide-binding" evidence="1">
    <location>
        <begin position="19"/>
        <end position="45"/>
    </location>
</feature>
<keyword evidence="3" id="KW-1185">Reference proteome</keyword>
<protein>
    <submittedName>
        <fullName evidence="2">CobW/HypB/UreG, nucleotide-binding domain</fullName>
    </submittedName>
</protein>
<reference evidence="2 3" key="1">
    <citation type="submission" date="2019-02" db="EMBL/GenBank/DDBJ databases">
        <title>Deep-cultivation of Planctomycetes and their phenomic and genomic characterization uncovers novel biology.</title>
        <authorList>
            <person name="Wiegand S."/>
            <person name="Jogler M."/>
            <person name="Boedeker C."/>
            <person name="Pinto D."/>
            <person name="Vollmers J."/>
            <person name="Rivas-Marin E."/>
            <person name="Kohn T."/>
            <person name="Peeters S.H."/>
            <person name="Heuer A."/>
            <person name="Rast P."/>
            <person name="Oberbeckmann S."/>
            <person name="Bunk B."/>
            <person name="Jeske O."/>
            <person name="Meyerdierks A."/>
            <person name="Storesund J.E."/>
            <person name="Kallscheuer N."/>
            <person name="Luecker S."/>
            <person name="Lage O.M."/>
            <person name="Pohl T."/>
            <person name="Merkel B.J."/>
            <person name="Hornburger P."/>
            <person name="Mueller R.-W."/>
            <person name="Bruemmer F."/>
            <person name="Labrenz M."/>
            <person name="Spormann A.M."/>
            <person name="Op Den Camp H."/>
            <person name="Overmann J."/>
            <person name="Amann R."/>
            <person name="Jetten M.S.M."/>
            <person name="Mascher T."/>
            <person name="Medema M.H."/>
            <person name="Devos D.P."/>
            <person name="Kaster A.-K."/>
            <person name="Ovreas L."/>
            <person name="Rohde M."/>
            <person name="Galperin M.Y."/>
            <person name="Jogler C."/>
        </authorList>
    </citation>
    <scope>NUCLEOTIDE SEQUENCE [LARGE SCALE GENOMIC DNA]</scope>
    <source>
        <strain evidence="2 3">CA13</strain>
    </source>
</reference>
<evidence type="ECO:0000259" key="1">
    <source>
        <dbReference type="Pfam" id="PF02492"/>
    </source>
</evidence>
<accession>A0A5C5Z322</accession>
<dbReference type="Pfam" id="PF02492">
    <property type="entry name" value="cobW"/>
    <property type="match status" value="1"/>
</dbReference>
<proteinExistence type="predicted"/>
<dbReference type="InterPro" id="IPR027417">
    <property type="entry name" value="P-loop_NTPase"/>
</dbReference>
<dbReference type="OrthoDB" id="573190at2"/>
<dbReference type="EMBL" id="SJPJ01000001">
    <property type="protein sequence ID" value="TWT81261.1"/>
    <property type="molecule type" value="Genomic_DNA"/>
</dbReference>
<gene>
    <name evidence="2" type="ORF">CA13_27120</name>
</gene>
<dbReference type="RefSeq" id="WP_146397096.1">
    <property type="nucleotide sequence ID" value="NZ_SJPJ01000001.1"/>
</dbReference>
<dbReference type="AlphaFoldDB" id="A0A5C5Z322"/>
<dbReference type="InterPro" id="IPR003495">
    <property type="entry name" value="CobW/HypB/UreG_nucleotide-bd"/>
</dbReference>
<comment type="caution">
    <text evidence="2">The sequence shown here is derived from an EMBL/GenBank/DDBJ whole genome shotgun (WGS) entry which is preliminary data.</text>
</comment>
<evidence type="ECO:0000313" key="3">
    <source>
        <dbReference type="Proteomes" id="UP000315010"/>
    </source>
</evidence>
<name>A0A5C5Z322_9BACT</name>
<dbReference type="Gene3D" id="3.40.50.300">
    <property type="entry name" value="P-loop containing nucleotide triphosphate hydrolases"/>
    <property type="match status" value="1"/>
</dbReference>
<dbReference type="Proteomes" id="UP000315010">
    <property type="component" value="Unassembled WGS sequence"/>
</dbReference>
<evidence type="ECO:0000313" key="2">
    <source>
        <dbReference type="EMBL" id="TWT81261.1"/>
    </source>
</evidence>
<organism evidence="2 3">
    <name type="scientific">Novipirellula herctigrandis</name>
    <dbReference type="NCBI Taxonomy" id="2527986"/>
    <lineage>
        <taxon>Bacteria</taxon>
        <taxon>Pseudomonadati</taxon>
        <taxon>Planctomycetota</taxon>
        <taxon>Planctomycetia</taxon>
        <taxon>Pirellulales</taxon>
        <taxon>Pirellulaceae</taxon>
        <taxon>Novipirellula</taxon>
    </lineage>
</organism>